<proteinExistence type="predicted"/>
<evidence type="ECO:0000313" key="3">
    <source>
        <dbReference type="EMBL" id="QCD34878.1"/>
    </source>
</evidence>
<keyword evidence="4" id="KW-1185">Reference proteome</keyword>
<keyword evidence="1" id="KW-0472">Membrane</keyword>
<dbReference type="SUPFAM" id="SSF54184">
    <property type="entry name" value="Penicillin-binding protein 2x (pbp-2x), c-terminal domain"/>
    <property type="match status" value="1"/>
</dbReference>
<dbReference type="AlphaFoldDB" id="A0A4P7VNM3"/>
<evidence type="ECO:0000256" key="1">
    <source>
        <dbReference type="SAM" id="Phobius"/>
    </source>
</evidence>
<dbReference type="RefSeq" id="WP_136409762.1">
    <property type="nucleotide sequence ID" value="NZ_CP039393.1"/>
</dbReference>
<name>A0A4P7VNM3_9BACT</name>
<keyword evidence="1" id="KW-1133">Transmembrane helix</keyword>
<sequence length="215" mass="23613">MEDKTDKKTNKPVDFIKKHPILFNLFLIVLVGCGIIWLTLVALDVWTGHGEYRVVPDMKGLSYEQAVKALDEAGLRAELSDSIYDSSTRPGTVLEQSPKVNAKVKPNRTVYLTINAFSPRMISVPSLTDMSLRQARSTLEGLGFEKIRELYVPSEYKDLVLGVRFNGIELDPGARVPASASLTIVVGQGITEESSDTIVDMAVADDAEAEVLDLD</sequence>
<feature type="domain" description="PASTA" evidence="2">
    <location>
        <begin position="118"/>
        <end position="188"/>
    </location>
</feature>
<accession>A0A4P7VNM3</accession>
<dbReference type="Gene3D" id="3.30.10.20">
    <property type="match status" value="2"/>
</dbReference>
<evidence type="ECO:0000313" key="4">
    <source>
        <dbReference type="Proteomes" id="UP000297031"/>
    </source>
</evidence>
<dbReference type="Pfam" id="PF03793">
    <property type="entry name" value="PASTA"/>
    <property type="match status" value="1"/>
</dbReference>
<dbReference type="KEGG" id="mgod:E7746_02785"/>
<dbReference type="PROSITE" id="PS51178">
    <property type="entry name" value="PASTA"/>
    <property type="match status" value="2"/>
</dbReference>
<dbReference type="CDD" id="cd06577">
    <property type="entry name" value="PASTA_pknB"/>
    <property type="match status" value="2"/>
</dbReference>
<dbReference type="SMART" id="SM00740">
    <property type="entry name" value="PASTA"/>
    <property type="match status" value="2"/>
</dbReference>
<evidence type="ECO:0000259" key="2">
    <source>
        <dbReference type="PROSITE" id="PS51178"/>
    </source>
</evidence>
<organism evidence="3 4">
    <name type="scientific">Muribaculum gordoncarteri</name>
    <dbReference type="NCBI Taxonomy" id="2530390"/>
    <lineage>
        <taxon>Bacteria</taxon>
        <taxon>Pseudomonadati</taxon>
        <taxon>Bacteroidota</taxon>
        <taxon>Bacteroidia</taxon>
        <taxon>Bacteroidales</taxon>
        <taxon>Muribaculaceae</taxon>
        <taxon>Muribaculum</taxon>
    </lineage>
</organism>
<dbReference type="EMBL" id="CP039393">
    <property type="protein sequence ID" value="QCD34878.1"/>
    <property type="molecule type" value="Genomic_DNA"/>
</dbReference>
<feature type="transmembrane region" description="Helical" evidence="1">
    <location>
        <begin position="21"/>
        <end position="43"/>
    </location>
</feature>
<dbReference type="OrthoDB" id="9803895at2"/>
<keyword evidence="1" id="KW-0812">Transmembrane</keyword>
<protein>
    <submittedName>
        <fullName evidence="3">PASTA domain-containing protein</fullName>
    </submittedName>
</protein>
<reference evidence="3 4" key="1">
    <citation type="submission" date="2019-02" db="EMBL/GenBank/DDBJ databases">
        <title>Isolation and identification of novel species under the genus Muribaculum.</title>
        <authorList>
            <person name="Miyake S."/>
            <person name="Ding Y."/>
            <person name="Low A."/>
            <person name="Soh M."/>
            <person name="Seedorf H."/>
        </authorList>
    </citation>
    <scope>NUCLEOTIDE SEQUENCE [LARGE SCALE GENOMIC DNA]</scope>
    <source>
        <strain evidence="3 4">TLL-A4</strain>
    </source>
</reference>
<dbReference type="Proteomes" id="UP000297031">
    <property type="component" value="Chromosome"/>
</dbReference>
<feature type="domain" description="PASTA" evidence="2">
    <location>
        <begin position="49"/>
        <end position="116"/>
    </location>
</feature>
<dbReference type="InterPro" id="IPR005543">
    <property type="entry name" value="PASTA_dom"/>
</dbReference>
<dbReference type="PROSITE" id="PS51257">
    <property type="entry name" value="PROKAR_LIPOPROTEIN"/>
    <property type="match status" value="1"/>
</dbReference>
<gene>
    <name evidence="3" type="ORF">E7746_02785</name>
</gene>